<evidence type="ECO:0000313" key="5">
    <source>
        <dbReference type="EMBL" id="KAA8528938.1"/>
    </source>
</evidence>
<dbReference type="InterPro" id="IPR046848">
    <property type="entry name" value="E_motif"/>
</dbReference>
<keyword evidence="4" id="KW-0812">Transmembrane</keyword>
<dbReference type="PROSITE" id="PS51375">
    <property type="entry name" value="PPR"/>
    <property type="match status" value="3"/>
</dbReference>
<feature type="repeat" description="PPR" evidence="3">
    <location>
        <begin position="429"/>
        <end position="463"/>
    </location>
</feature>
<dbReference type="InterPro" id="IPR003425">
    <property type="entry name" value="CCB3/YggT"/>
</dbReference>
<sequence>MEKSGLLISARNINQIPCFSGDSRTQKLLSKTSKFRSSPSRLEFSLEKLRGPAKRNLLRSTQHSTCCFLGVTVPHSIELSQSEPTILGEPSYVHGVAKILKIEATETSDAASEFVRRLVLVDLDPATAKLAIGFLGPFLSAFGFLFILRIVMSWYPKLPVGKFPFVIAYAPTEPLLIPTRKLIPPLGGVDVTPVVWFGLNSLVSAFANSGYVDFARKVFDEIMLKDTIAWTAMIDGYLRNDCAAEALECFLEMRLINVRVDEMTVVSVLGAAGMVGDVWFGRWVHGFYVESGRVHWDVYVGSALVDMYSKCGYCDDAFSVFNEMPVRNVVSWSVMIAGYVQCNRFNDAVMVFQDMLLEEVEPSQYTLTSVLTACAQLGGLNLGRWVHGYIDMNKLEVNLTLGTALIDMYSKCGSIQEAFSVFETMPIKDVYPWTAIINGLAMHGEALASLRLFYKMLNNGVRPNEATLIGVLSACSHGGLVDEGRELFGSMSGIYHIEPKVDHYGCMVDLLGRAGHLEEAVKLIKDMPMEPTPGVWGALFGACMIHKDYELGKQIGEHLIKIQPCHSGRYILLANLYSTCYSWEAAAHTRKLMKGKGVGKTPGCSWIELNGVIHEFVTFDSSHAESKSLYAVLDNIVSHSKFANCVPDTNLLMFDID</sequence>
<dbReference type="PANTHER" id="PTHR47926:SF463">
    <property type="entry name" value="PENTATRICOPEPTIDE REPEAT-CONTAINING PROTEIN"/>
    <property type="match status" value="1"/>
</dbReference>
<evidence type="ECO:0000313" key="6">
    <source>
        <dbReference type="Proteomes" id="UP000325577"/>
    </source>
</evidence>
<dbReference type="EMBL" id="CM018044">
    <property type="protein sequence ID" value="KAA8528938.1"/>
    <property type="molecule type" value="Genomic_DNA"/>
</dbReference>
<evidence type="ECO:0000256" key="4">
    <source>
        <dbReference type="SAM" id="Phobius"/>
    </source>
</evidence>
<dbReference type="OrthoDB" id="1928216at2759"/>
<dbReference type="Pfam" id="PF01535">
    <property type="entry name" value="PPR"/>
    <property type="match status" value="5"/>
</dbReference>
<dbReference type="GO" id="GO:0016020">
    <property type="term" value="C:membrane"/>
    <property type="evidence" value="ECO:0007669"/>
    <property type="project" value="InterPro"/>
</dbReference>
<name>A0A5J5AFH3_9ASTE</name>
<dbReference type="FunFam" id="1.25.40.10:FF:000690">
    <property type="entry name" value="Pentatricopeptide repeat-containing protein"/>
    <property type="match status" value="1"/>
</dbReference>
<feature type="repeat" description="PPR" evidence="3">
    <location>
        <begin position="328"/>
        <end position="362"/>
    </location>
</feature>
<comment type="similarity">
    <text evidence="1">Belongs to the PPR family. PCMP-H subfamily.</text>
</comment>
<dbReference type="Gene3D" id="1.25.40.10">
    <property type="entry name" value="Tetratricopeptide repeat domain"/>
    <property type="match status" value="3"/>
</dbReference>
<evidence type="ECO:0000256" key="3">
    <source>
        <dbReference type="PROSITE-ProRule" id="PRU00708"/>
    </source>
</evidence>
<dbReference type="NCBIfam" id="TIGR00756">
    <property type="entry name" value="PPR"/>
    <property type="match status" value="5"/>
</dbReference>
<reference evidence="5 6" key="1">
    <citation type="submission" date="2019-09" db="EMBL/GenBank/DDBJ databases">
        <title>A chromosome-level genome assembly of the Chinese tupelo Nyssa sinensis.</title>
        <authorList>
            <person name="Yang X."/>
            <person name="Kang M."/>
            <person name="Yang Y."/>
            <person name="Xiong H."/>
            <person name="Wang M."/>
            <person name="Zhang Z."/>
            <person name="Wang Z."/>
            <person name="Wu H."/>
            <person name="Ma T."/>
            <person name="Liu J."/>
            <person name="Xi Z."/>
        </authorList>
    </citation>
    <scope>NUCLEOTIDE SEQUENCE [LARGE SCALE GENOMIC DNA]</scope>
    <source>
        <strain evidence="5">J267</strain>
        <tissue evidence="5">Leaf</tissue>
    </source>
</reference>
<dbReference type="InterPro" id="IPR011990">
    <property type="entry name" value="TPR-like_helical_dom_sf"/>
</dbReference>
<keyword evidence="4" id="KW-0472">Membrane</keyword>
<evidence type="ECO:0000256" key="1">
    <source>
        <dbReference type="ARBA" id="ARBA00006643"/>
    </source>
</evidence>
<evidence type="ECO:0000256" key="2">
    <source>
        <dbReference type="ARBA" id="ARBA00022737"/>
    </source>
</evidence>
<keyword evidence="4" id="KW-1133">Transmembrane helix</keyword>
<feature type="transmembrane region" description="Helical" evidence="4">
    <location>
        <begin position="130"/>
        <end position="155"/>
    </location>
</feature>
<dbReference type="PANTHER" id="PTHR47926">
    <property type="entry name" value="PENTATRICOPEPTIDE REPEAT-CONTAINING PROTEIN"/>
    <property type="match status" value="1"/>
</dbReference>
<dbReference type="Pfam" id="PF02325">
    <property type="entry name" value="CCB3_YggT"/>
    <property type="match status" value="1"/>
</dbReference>
<dbReference type="Pfam" id="PF13041">
    <property type="entry name" value="PPR_2"/>
    <property type="match status" value="1"/>
</dbReference>
<dbReference type="GO" id="GO:0003729">
    <property type="term" value="F:mRNA binding"/>
    <property type="evidence" value="ECO:0007669"/>
    <property type="project" value="UniProtKB-ARBA"/>
</dbReference>
<dbReference type="InterPro" id="IPR046960">
    <property type="entry name" value="PPR_At4g14850-like_plant"/>
</dbReference>
<dbReference type="AlphaFoldDB" id="A0A5J5AFH3"/>
<protein>
    <recommendedName>
        <fullName evidence="7">Pentatricopeptide repeat-containing protein</fullName>
    </recommendedName>
</protein>
<organism evidence="5 6">
    <name type="scientific">Nyssa sinensis</name>
    <dbReference type="NCBI Taxonomy" id="561372"/>
    <lineage>
        <taxon>Eukaryota</taxon>
        <taxon>Viridiplantae</taxon>
        <taxon>Streptophyta</taxon>
        <taxon>Embryophyta</taxon>
        <taxon>Tracheophyta</taxon>
        <taxon>Spermatophyta</taxon>
        <taxon>Magnoliopsida</taxon>
        <taxon>eudicotyledons</taxon>
        <taxon>Gunneridae</taxon>
        <taxon>Pentapetalae</taxon>
        <taxon>asterids</taxon>
        <taxon>Cornales</taxon>
        <taxon>Nyssaceae</taxon>
        <taxon>Nyssa</taxon>
    </lineage>
</organism>
<dbReference type="GO" id="GO:0009451">
    <property type="term" value="P:RNA modification"/>
    <property type="evidence" value="ECO:0007669"/>
    <property type="project" value="InterPro"/>
</dbReference>
<dbReference type="Proteomes" id="UP000325577">
    <property type="component" value="Linkage Group LG20"/>
</dbReference>
<dbReference type="InterPro" id="IPR002885">
    <property type="entry name" value="PPR_rpt"/>
</dbReference>
<proteinExistence type="inferred from homology"/>
<gene>
    <name evidence="5" type="ORF">F0562_033574</name>
</gene>
<dbReference type="Pfam" id="PF20431">
    <property type="entry name" value="E_motif"/>
    <property type="match status" value="1"/>
</dbReference>
<feature type="repeat" description="PPR" evidence="3">
    <location>
        <begin position="226"/>
        <end position="260"/>
    </location>
</feature>
<evidence type="ECO:0008006" key="7">
    <source>
        <dbReference type="Google" id="ProtNLM"/>
    </source>
</evidence>
<dbReference type="FunFam" id="1.25.40.10:FF:000436">
    <property type="entry name" value="Pentatricopeptide repeat-containing protein At5g39350 family"/>
    <property type="match status" value="1"/>
</dbReference>
<accession>A0A5J5AFH3</accession>
<keyword evidence="6" id="KW-1185">Reference proteome</keyword>
<keyword evidence="2" id="KW-0677">Repeat</keyword>